<accession>A0ABV1GIF2</accession>
<keyword evidence="1" id="KW-0812">Transmembrane</keyword>
<dbReference type="RefSeq" id="WP_349217090.1">
    <property type="nucleotide sequence ID" value="NZ_JBBMFA010000111.1"/>
</dbReference>
<organism evidence="2 3">
    <name type="scientific">Ruthenibacterium intestinale</name>
    <dbReference type="NCBI Taxonomy" id="3133163"/>
    <lineage>
        <taxon>Bacteria</taxon>
        <taxon>Bacillati</taxon>
        <taxon>Bacillota</taxon>
        <taxon>Clostridia</taxon>
        <taxon>Eubacteriales</taxon>
        <taxon>Oscillospiraceae</taxon>
        <taxon>Ruthenibacterium</taxon>
    </lineage>
</organism>
<dbReference type="Pfam" id="PF03729">
    <property type="entry name" value="DUF308"/>
    <property type="match status" value="2"/>
</dbReference>
<keyword evidence="1" id="KW-0472">Membrane</keyword>
<dbReference type="PANTHER" id="PTHR34989">
    <property type="entry name" value="PROTEIN HDED"/>
    <property type="match status" value="1"/>
</dbReference>
<sequence length="203" mass="21292">MNQTYETTVPVQEHAEETPRKTGVASGVLIGTLMIGFGLLAAFAPVATGLSLAYVITAGLGVYGATQLVSFVRAGKERRSGWALANGILLTGFSLFTLWSAVQTTYGTVTMISVLATVVAFFTVLSGIGQFFTFAELREHGTEGAAWVLTSGILNVILGIVLLTNPLASWFALSAVWGIYLSVSGLALLVESISGRRGVRGDA</sequence>
<evidence type="ECO:0000256" key="1">
    <source>
        <dbReference type="SAM" id="Phobius"/>
    </source>
</evidence>
<reference evidence="2 3" key="1">
    <citation type="submission" date="2024-03" db="EMBL/GenBank/DDBJ databases">
        <title>Human intestinal bacterial collection.</title>
        <authorList>
            <person name="Pauvert C."/>
            <person name="Hitch T.C.A."/>
            <person name="Clavel T."/>
        </authorList>
    </citation>
    <scope>NUCLEOTIDE SEQUENCE [LARGE SCALE GENOMIC DNA]</scope>
    <source>
        <strain evidence="2 3">CLA-JM-H11</strain>
    </source>
</reference>
<dbReference type="Proteomes" id="UP001477672">
    <property type="component" value="Unassembled WGS sequence"/>
</dbReference>
<comment type="caution">
    <text evidence="2">The sequence shown here is derived from an EMBL/GenBank/DDBJ whole genome shotgun (WGS) entry which is preliminary data.</text>
</comment>
<dbReference type="InterPro" id="IPR052712">
    <property type="entry name" value="Acid_resist_chaperone_HdeD"/>
</dbReference>
<keyword evidence="3" id="KW-1185">Reference proteome</keyword>
<name>A0ABV1GIF2_9FIRM</name>
<feature type="transmembrane region" description="Helical" evidence="1">
    <location>
        <begin position="144"/>
        <end position="164"/>
    </location>
</feature>
<feature type="transmembrane region" description="Helical" evidence="1">
    <location>
        <begin position="84"/>
        <end position="102"/>
    </location>
</feature>
<dbReference type="InterPro" id="IPR005325">
    <property type="entry name" value="DUF308_memb"/>
</dbReference>
<feature type="transmembrane region" description="Helical" evidence="1">
    <location>
        <begin position="24"/>
        <end position="46"/>
    </location>
</feature>
<feature type="transmembrane region" description="Helical" evidence="1">
    <location>
        <begin position="52"/>
        <end position="72"/>
    </location>
</feature>
<dbReference type="EMBL" id="JBBMFA010000111">
    <property type="protein sequence ID" value="MEQ2521629.1"/>
    <property type="molecule type" value="Genomic_DNA"/>
</dbReference>
<feature type="transmembrane region" description="Helical" evidence="1">
    <location>
        <begin position="108"/>
        <end position="132"/>
    </location>
</feature>
<feature type="transmembrane region" description="Helical" evidence="1">
    <location>
        <begin position="170"/>
        <end position="190"/>
    </location>
</feature>
<gene>
    <name evidence="2" type="ORF">WMO24_14510</name>
</gene>
<dbReference type="PANTHER" id="PTHR34989:SF1">
    <property type="entry name" value="PROTEIN HDED"/>
    <property type="match status" value="1"/>
</dbReference>
<evidence type="ECO:0000313" key="2">
    <source>
        <dbReference type="EMBL" id="MEQ2521629.1"/>
    </source>
</evidence>
<protein>
    <submittedName>
        <fullName evidence="2">DUF308 domain-containing protein</fullName>
    </submittedName>
</protein>
<proteinExistence type="predicted"/>
<keyword evidence="1" id="KW-1133">Transmembrane helix</keyword>
<evidence type="ECO:0000313" key="3">
    <source>
        <dbReference type="Proteomes" id="UP001477672"/>
    </source>
</evidence>